<evidence type="ECO:0000256" key="1">
    <source>
        <dbReference type="ARBA" id="ARBA00004651"/>
    </source>
</evidence>
<evidence type="ECO:0000313" key="10">
    <source>
        <dbReference type="EMBL" id="NMW93370.1"/>
    </source>
</evidence>
<evidence type="ECO:0000256" key="3">
    <source>
        <dbReference type="ARBA" id="ARBA00022475"/>
    </source>
</evidence>
<comment type="similarity">
    <text evidence="2">Belongs to the UPF0126 family.</text>
</comment>
<evidence type="ECO:0000256" key="4">
    <source>
        <dbReference type="ARBA" id="ARBA00022692"/>
    </source>
</evidence>
<comment type="subcellular location">
    <subcellularLocation>
        <location evidence="1">Cell membrane</location>
        <topology evidence="1">Multi-pass membrane protein</topology>
    </subcellularLocation>
</comment>
<feature type="compositionally biased region" description="Basic residues" evidence="7">
    <location>
        <begin position="234"/>
        <end position="245"/>
    </location>
</feature>
<evidence type="ECO:0000313" key="12">
    <source>
        <dbReference type="Proteomes" id="UP000255284"/>
    </source>
</evidence>
<feature type="transmembrane region" description="Helical" evidence="8">
    <location>
        <begin position="163"/>
        <end position="186"/>
    </location>
</feature>
<sequence length="272" mass="29491">MLEILLWQPNPPEELLKNGLPELFRFMDLTGVFLNGILGGRLARQKGFDPVGFAVLAIMSALGGGIIRDVMLNNAPPVALTDRYYLTMAILGACLAWLWKFDGKWSRRALIICDGLVLGVWAATGTQKALALGFAFIPSVLMGVITAIGGGMVRDVTAGNVPAVFGGSTLYAIPAVIASVLDAILFSSGYPLLGMLIAAVVGSGITVMASWRRWMLPNMNDWSISMTPKQWRNFQKKRQQAKQKTRQNQAKSNPKNPPTEPNPQTSTPDSAF</sequence>
<dbReference type="AlphaFoldDB" id="A0A2J9KNK6"/>
<feature type="domain" description="Glycine transporter" evidence="9">
    <location>
        <begin position="26"/>
        <end position="99"/>
    </location>
</feature>
<organism evidence="10 13">
    <name type="scientific">Mobiluncus mulieris</name>
    <dbReference type="NCBI Taxonomy" id="2052"/>
    <lineage>
        <taxon>Bacteria</taxon>
        <taxon>Bacillati</taxon>
        <taxon>Actinomycetota</taxon>
        <taxon>Actinomycetes</taxon>
        <taxon>Actinomycetales</taxon>
        <taxon>Actinomycetaceae</taxon>
        <taxon>Mobiluncus</taxon>
    </lineage>
</organism>
<feature type="compositionally biased region" description="Polar residues" evidence="7">
    <location>
        <begin position="262"/>
        <end position="272"/>
    </location>
</feature>
<keyword evidence="4 8" id="KW-0812">Transmembrane</keyword>
<evidence type="ECO:0000259" key="9">
    <source>
        <dbReference type="Pfam" id="PF03458"/>
    </source>
</evidence>
<gene>
    <name evidence="11" type="primary">yicG</name>
    <name evidence="10" type="ORF">HHJ74_06610</name>
    <name evidence="11" type="ORF">NCTC11819_00789</name>
</gene>
<dbReference type="EMBL" id="JABCUV010000006">
    <property type="protein sequence ID" value="NMW93370.1"/>
    <property type="molecule type" value="Genomic_DNA"/>
</dbReference>
<dbReference type="RefSeq" id="WP_004013415.1">
    <property type="nucleotide sequence ID" value="NZ_CAMPNB010000002.1"/>
</dbReference>
<dbReference type="GO" id="GO:0005886">
    <property type="term" value="C:plasma membrane"/>
    <property type="evidence" value="ECO:0007669"/>
    <property type="project" value="UniProtKB-SubCell"/>
</dbReference>
<reference evidence="10 13" key="2">
    <citation type="submission" date="2020-04" db="EMBL/GenBank/DDBJ databases">
        <title>Antimicrobial susceptibility and clonality of vaginal-derived multi-drug resistant Mobiluncus isolates in China.</title>
        <authorList>
            <person name="Zhang X."/>
        </authorList>
    </citation>
    <scope>NUCLEOTIDE SEQUENCE [LARGE SCALE GENOMIC DNA]</scope>
    <source>
        <strain evidence="10 13">7</strain>
    </source>
</reference>
<feature type="transmembrane region" description="Helical" evidence="8">
    <location>
        <begin position="108"/>
        <end position="124"/>
    </location>
</feature>
<dbReference type="OrthoDB" id="9791874at2"/>
<keyword evidence="6 8" id="KW-0472">Membrane</keyword>
<evidence type="ECO:0000256" key="8">
    <source>
        <dbReference type="SAM" id="Phobius"/>
    </source>
</evidence>
<feature type="region of interest" description="Disordered" evidence="7">
    <location>
        <begin position="233"/>
        <end position="272"/>
    </location>
</feature>
<dbReference type="GeneID" id="61169135"/>
<feature type="transmembrane region" description="Helical" evidence="8">
    <location>
        <begin position="83"/>
        <end position="101"/>
    </location>
</feature>
<keyword evidence="3" id="KW-1003">Cell membrane</keyword>
<evidence type="ECO:0000256" key="7">
    <source>
        <dbReference type="SAM" id="MobiDB-lite"/>
    </source>
</evidence>
<dbReference type="Pfam" id="PF03458">
    <property type="entry name" value="Gly_transporter"/>
    <property type="match status" value="2"/>
</dbReference>
<feature type="transmembrane region" description="Helical" evidence="8">
    <location>
        <begin position="192"/>
        <end position="211"/>
    </location>
</feature>
<evidence type="ECO:0000313" key="13">
    <source>
        <dbReference type="Proteomes" id="UP000582487"/>
    </source>
</evidence>
<reference evidence="11 12" key="1">
    <citation type="submission" date="2018-06" db="EMBL/GenBank/DDBJ databases">
        <authorList>
            <consortium name="Pathogen Informatics"/>
            <person name="Doyle S."/>
        </authorList>
    </citation>
    <scope>NUCLEOTIDE SEQUENCE [LARGE SCALE GENOMIC DNA]</scope>
    <source>
        <strain evidence="11 12">NCTC11819</strain>
    </source>
</reference>
<comment type="caution">
    <text evidence="10">The sequence shown here is derived from an EMBL/GenBank/DDBJ whole genome shotgun (WGS) entry which is preliminary data.</text>
</comment>
<dbReference type="PANTHER" id="PTHR30506">
    <property type="entry name" value="INNER MEMBRANE PROTEIN"/>
    <property type="match status" value="1"/>
</dbReference>
<dbReference type="InterPro" id="IPR005115">
    <property type="entry name" value="Gly_transporter"/>
</dbReference>
<dbReference type="Proteomes" id="UP000255284">
    <property type="component" value="Unassembled WGS sequence"/>
</dbReference>
<evidence type="ECO:0000256" key="6">
    <source>
        <dbReference type="ARBA" id="ARBA00023136"/>
    </source>
</evidence>
<keyword evidence="5 8" id="KW-1133">Transmembrane helix</keyword>
<evidence type="ECO:0000256" key="5">
    <source>
        <dbReference type="ARBA" id="ARBA00022989"/>
    </source>
</evidence>
<evidence type="ECO:0000256" key="2">
    <source>
        <dbReference type="ARBA" id="ARBA00008193"/>
    </source>
</evidence>
<feature type="transmembrane region" description="Helical" evidence="8">
    <location>
        <begin position="50"/>
        <end position="71"/>
    </location>
</feature>
<evidence type="ECO:0000313" key="11">
    <source>
        <dbReference type="EMBL" id="STO16229.1"/>
    </source>
</evidence>
<feature type="transmembrane region" description="Helical" evidence="8">
    <location>
        <begin position="130"/>
        <end position="151"/>
    </location>
</feature>
<dbReference type="PANTHER" id="PTHR30506:SF3">
    <property type="entry name" value="UPF0126 INNER MEMBRANE PROTEIN YADS-RELATED"/>
    <property type="match status" value="1"/>
</dbReference>
<feature type="domain" description="Glycine transporter" evidence="9">
    <location>
        <begin position="112"/>
        <end position="182"/>
    </location>
</feature>
<name>A0A2J9KNK6_9ACTO</name>
<dbReference type="Proteomes" id="UP000582487">
    <property type="component" value="Unassembled WGS sequence"/>
</dbReference>
<protein>
    <submittedName>
        <fullName evidence="11">Predicted membrane protein</fullName>
    </submittedName>
    <submittedName>
        <fullName evidence="10">Trimeric intracellular cation channel family protein</fullName>
    </submittedName>
</protein>
<accession>A0A2J9KNK6</accession>
<proteinExistence type="inferred from homology"/>
<dbReference type="EMBL" id="UGGQ01000006">
    <property type="protein sequence ID" value="STO16229.1"/>
    <property type="molecule type" value="Genomic_DNA"/>
</dbReference>